<dbReference type="EMBL" id="BMAR01000008">
    <property type="protein sequence ID" value="GFR44943.1"/>
    <property type="molecule type" value="Genomic_DNA"/>
</dbReference>
<dbReference type="GO" id="GO:0016020">
    <property type="term" value="C:membrane"/>
    <property type="evidence" value="ECO:0007669"/>
    <property type="project" value="UniProtKB-SubCell"/>
</dbReference>
<gene>
    <name evidence="6" type="ORF">Agub_g6032</name>
</gene>
<organism evidence="6 7">
    <name type="scientific">Astrephomene gubernaculifera</name>
    <dbReference type="NCBI Taxonomy" id="47775"/>
    <lineage>
        <taxon>Eukaryota</taxon>
        <taxon>Viridiplantae</taxon>
        <taxon>Chlorophyta</taxon>
        <taxon>core chlorophytes</taxon>
        <taxon>Chlorophyceae</taxon>
        <taxon>CS clade</taxon>
        <taxon>Chlamydomonadales</taxon>
        <taxon>Astrephomenaceae</taxon>
        <taxon>Astrephomene</taxon>
    </lineage>
</organism>
<keyword evidence="2" id="KW-0812">Transmembrane</keyword>
<comment type="caution">
    <text evidence="6">The sequence shown here is derived from an EMBL/GenBank/DDBJ whole genome shotgun (WGS) entry which is preliminary data.</text>
</comment>
<evidence type="ECO:0000313" key="7">
    <source>
        <dbReference type="Proteomes" id="UP001054857"/>
    </source>
</evidence>
<feature type="compositionally biased region" description="Basic and acidic residues" evidence="5">
    <location>
        <begin position="143"/>
        <end position="156"/>
    </location>
</feature>
<dbReference type="AlphaFoldDB" id="A0AAD3HLB5"/>
<feature type="non-terminal residue" evidence="6">
    <location>
        <position position="156"/>
    </location>
</feature>
<keyword evidence="4" id="KW-0472">Membrane</keyword>
<name>A0AAD3HLB5_9CHLO</name>
<evidence type="ECO:0000256" key="1">
    <source>
        <dbReference type="ARBA" id="ARBA00004141"/>
    </source>
</evidence>
<evidence type="ECO:0000256" key="5">
    <source>
        <dbReference type="SAM" id="MobiDB-lite"/>
    </source>
</evidence>
<proteinExistence type="predicted"/>
<dbReference type="SUPFAM" id="SSF103473">
    <property type="entry name" value="MFS general substrate transporter"/>
    <property type="match status" value="1"/>
</dbReference>
<dbReference type="InterPro" id="IPR036259">
    <property type="entry name" value="MFS_trans_sf"/>
</dbReference>
<sequence length="156" mass="16251">IVFAVVGKLGCSGAWAVGLTFAAELFPTALRSAALSVASQSGDLGGLVTPLLLMLASLRSPGDSSAGSSGGGGSGSSAGGDTGVLGRLLQRLPFAVMGLMSLAAMGLVWKLPETRGMPQLDTFEELLEWLARRSRRSSKRRGRADSHHDRLQQQSR</sequence>
<dbReference type="PANTHER" id="PTHR24064">
    <property type="entry name" value="SOLUTE CARRIER FAMILY 22 MEMBER"/>
    <property type="match status" value="1"/>
</dbReference>
<evidence type="ECO:0000313" key="6">
    <source>
        <dbReference type="EMBL" id="GFR44943.1"/>
    </source>
</evidence>
<feature type="region of interest" description="Disordered" evidence="5">
    <location>
        <begin position="135"/>
        <end position="156"/>
    </location>
</feature>
<evidence type="ECO:0000256" key="3">
    <source>
        <dbReference type="ARBA" id="ARBA00022989"/>
    </source>
</evidence>
<dbReference type="Gene3D" id="1.20.1250.20">
    <property type="entry name" value="MFS general substrate transporter like domains"/>
    <property type="match status" value="1"/>
</dbReference>
<keyword evidence="3" id="KW-1133">Transmembrane helix</keyword>
<accession>A0AAD3HLB5</accession>
<comment type="subcellular location">
    <subcellularLocation>
        <location evidence="1">Membrane</location>
        <topology evidence="1">Multi-pass membrane protein</topology>
    </subcellularLocation>
</comment>
<evidence type="ECO:0000256" key="4">
    <source>
        <dbReference type="ARBA" id="ARBA00023136"/>
    </source>
</evidence>
<evidence type="ECO:0000256" key="2">
    <source>
        <dbReference type="ARBA" id="ARBA00022692"/>
    </source>
</evidence>
<keyword evidence="7" id="KW-1185">Reference proteome</keyword>
<evidence type="ECO:0008006" key="8">
    <source>
        <dbReference type="Google" id="ProtNLM"/>
    </source>
</evidence>
<protein>
    <recommendedName>
        <fullName evidence="8">Major facilitator superfamily (MFS) profile domain-containing protein</fullName>
    </recommendedName>
</protein>
<dbReference type="Proteomes" id="UP001054857">
    <property type="component" value="Unassembled WGS sequence"/>
</dbReference>
<reference evidence="6 7" key="1">
    <citation type="journal article" date="2021" name="Sci. Rep.">
        <title>Genome sequencing of the multicellular alga Astrephomene provides insights into convergent evolution of germ-soma differentiation.</title>
        <authorList>
            <person name="Yamashita S."/>
            <person name="Yamamoto K."/>
            <person name="Matsuzaki R."/>
            <person name="Suzuki S."/>
            <person name="Yamaguchi H."/>
            <person name="Hirooka S."/>
            <person name="Minakuchi Y."/>
            <person name="Miyagishima S."/>
            <person name="Kawachi M."/>
            <person name="Toyoda A."/>
            <person name="Nozaki H."/>
        </authorList>
    </citation>
    <scope>NUCLEOTIDE SEQUENCE [LARGE SCALE GENOMIC DNA]</scope>
    <source>
        <strain evidence="6 7">NIES-4017</strain>
    </source>
</reference>
<feature type="non-terminal residue" evidence="6">
    <location>
        <position position="1"/>
    </location>
</feature>